<evidence type="ECO:0000259" key="1">
    <source>
        <dbReference type="Pfam" id="PF03819"/>
    </source>
</evidence>
<protein>
    <submittedName>
        <fullName evidence="2">Nucleotide pyrophosphohydrolase</fullName>
    </submittedName>
</protein>
<dbReference type="GO" id="GO:0016787">
    <property type="term" value="F:hydrolase activity"/>
    <property type="evidence" value="ECO:0007669"/>
    <property type="project" value="UniProtKB-KW"/>
</dbReference>
<organism evidence="2 3">
    <name type="scientific">Sporolactobacillus shoreae</name>
    <dbReference type="NCBI Taxonomy" id="1465501"/>
    <lineage>
        <taxon>Bacteria</taxon>
        <taxon>Bacillati</taxon>
        <taxon>Bacillota</taxon>
        <taxon>Bacilli</taxon>
        <taxon>Bacillales</taxon>
        <taxon>Sporolactobacillaceae</taxon>
        <taxon>Sporolactobacillus</taxon>
    </lineage>
</organism>
<keyword evidence="2" id="KW-0378">Hydrolase</keyword>
<dbReference type="Pfam" id="PF03819">
    <property type="entry name" value="MazG"/>
    <property type="match status" value="1"/>
</dbReference>
<dbReference type="OrthoDB" id="350573at2"/>
<proteinExistence type="predicted"/>
<dbReference type="SUPFAM" id="SSF101386">
    <property type="entry name" value="all-alpha NTP pyrophosphatases"/>
    <property type="match status" value="1"/>
</dbReference>
<evidence type="ECO:0000313" key="2">
    <source>
        <dbReference type="EMBL" id="TGA95656.1"/>
    </source>
</evidence>
<dbReference type="Gene3D" id="1.10.287.1080">
    <property type="entry name" value="MazG-like"/>
    <property type="match status" value="1"/>
</dbReference>
<feature type="domain" description="NTP pyrophosphohydrolase MazG-like" evidence="1">
    <location>
        <begin position="26"/>
        <end position="95"/>
    </location>
</feature>
<dbReference type="InterPro" id="IPR011379">
    <property type="entry name" value="MazG-related_GP37"/>
</dbReference>
<dbReference type="RefSeq" id="WP_135350136.1">
    <property type="nucleotide sequence ID" value="NZ_SRJD01000043.1"/>
</dbReference>
<keyword evidence="3" id="KW-1185">Reference proteome</keyword>
<evidence type="ECO:0000313" key="3">
    <source>
        <dbReference type="Proteomes" id="UP000298347"/>
    </source>
</evidence>
<dbReference type="AlphaFoldDB" id="A0A4Z0GJU6"/>
<dbReference type="EMBL" id="SRJD01000043">
    <property type="protein sequence ID" value="TGA95656.1"/>
    <property type="molecule type" value="Genomic_DNA"/>
</dbReference>
<dbReference type="InterPro" id="IPR004518">
    <property type="entry name" value="MazG-like_dom"/>
</dbReference>
<dbReference type="PIRSF" id="PIRSF006639">
    <property type="entry name" value="UCP006639_pph"/>
    <property type="match status" value="1"/>
</dbReference>
<sequence length="110" mass="12444">MTFTKYQQLASRTAKKHDEELINYGLGLSAEAGEVADLIKKFRFHGHKIYEDDIKKELGDVLWYASQVARVAGIDLGDVAESNIAKLKKRYPHGFSSEDSIKRVDVKDDD</sequence>
<dbReference type="CDD" id="cd11541">
    <property type="entry name" value="NTP-PPase_u4"/>
    <property type="match status" value="1"/>
</dbReference>
<name>A0A4Z0GJU6_9BACL</name>
<reference evidence="2 3" key="1">
    <citation type="journal article" date="2015" name="Int. J. Syst. Evol. Microbiol.">
        <title>Sporolactobacillus shoreae sp. nov. and Sporolactobacillus spathodeae sp. nov., two spore-forming lactic acid bacteria isolated from tree barks in Thailand.</title>
        <authorList>
            <person name="Thamacharoensuk T."/>
            <person name="Kitahara M."/>
            <person name="Ohkuma M."/>
            <person name="Thongchul N."/>
            <person name="Tanasupawat S."/>
        </authorList>
    </citation>
    <scope>NUCLEOTIDE SEQUENCE [LARGE SCALE GENOMIC DNA]</scope>
    <source>
        <strain evidence="2 3">BK92</strain>
    </source>
</reference>
<gene>
    <name evidence="2" type="ORF">E4665_17730</name>
</gene>
<dbReference type="Proteomes" id="UP000298347">
    <property type="component" value="Unassembled WGS sequence"/>
</dbReference>
<accession>A0A4Z0GJU6</accession>
<comment type="caution">
    <text evidence="2">The sequence shown here is derived from an EMBL/GenBank/DDBJ whole genome shotgun (WGS) entry which is preliminary data.</text>
</comment>